<dbReference type="Proteomes" id="UP000002027">
    <property type="component" value="Chromosome 1"/>
</dbReference>
<dbReference type="InParanoid" id="D1C3V3"/>
<gene>
    <name evidence="1" type="ordered locus">Sthe_1485</name>
</gene>
<dbReference type="RefSeq" id="WP_012871967.1">
    <property type="nucleotide sequence ID" value="NC_013523.1"/>
</dbReference>
<organism evidence="1 2">
    <name type="scientific">Sphaerobacter thermophilus (strain ATCC 49802 / DSM 20745 / KCCM 41009 / NCIMB 13125 / S 6022)</name>
    <dbReference type="NCBI Taxonomy" id="479434"/>
    <lineage>
        <taxon>Bacteria</taxon>
        <taxon>Pseudomonadati</taxon>
        <taxon>Thermomicrobiota</taxon>
        <taxon>Thermomicrobia</taxon>
        <taxon>Sphaerobacterales</taxon>
        <taxon>Sphaerobacterineae</taxon>
        <taxon>Sphaerobacteraceae</taxon>
        <taxon>Sphaerobacter</taxon>
    </lineage>
</organism>
<dbReference type="AlphaFoldDB" id="D1C3V3"/>
<dbReference type="KEGG" id="sti:Sthe_1485"/>
<protein>
    <submittedName>
        <fullName evidence="1">Uncharacterized protein</fullName>
    </submittedName>
</protein>
<dbReference type="STRING" id="479434.Sthe_1485"/>
<dbReference type="HOGENOM" id="CLU_2289881_0_0_0"/>
<proteinExistence type="predicted"/>
<evidence type="ECO:0000313" key="1">
    <source>
        <dbReference type="EMBL" id="ACZ38920.1"/>
    </source>
</evidence>
<evidence type="ECO:0000313" key="2">
    <source>
        <dbReference type="Proteomes" id="UP000002027"/>
    </source>
</evidence>
<sequence>MSRDAAPVATVGEVVAHALLRLGWSLCWYEREPGAPPSLLNETGLQACYTPPGGDWAYAAASRALLDQHWQEVADYVYQCVAASYGPDLAPGRFYCLRLPD</sequence>
<accession>D1C3V3</accession>
<reference evidence="1 2" key="2">
    <citation type="journal article" date="2010" name="Stand. Genomic Sci.">
        <title>Complete genome sequence of Desulfohalobium retbaense type strain (HR(100)).</title>
        <authorList>
            <person name="Spring S."/>
            <person name="Nolan M."/>
            <person name="Lapidus A."/>
            <person name="Glavina Del Rio T."/>
            <person name="Copeland A."/>
            <person name="Tice H."/>
            <person name="Cheng J.F."/>
            <person name="Lucas S."/>
            <person name="Land M."/>
            <person name="Chen F."/>
            <person name="Bruce D."/>
            <person name="Goodwin L."/>
            <person name="Pitluck S."/>
            <person name="Ivanova N."/>
            <person name="Mavromatis K."/>
            <person name="Mikhailova N."/>
            <person name="Pati A."/>
            <person name="Chen A."/>
            <person name="Palaniappan K."/>
            <person name="Hauser L."/>
            <person name="Chang Y.J."/>
            <person name="Jeffries C.D."/>
            <person name="Munk C."/>
            <person name="Kiss H."/>
            <person name="Chain P."/>
            <person name="Han C."/>
            <person name="Brettin T."/>
            <person name="Detter J.C."/>
            <person name="Schuler E."/>
            <person name="Goker M."/>
            <person name="Rohde M."/>
            <person name="Bristow J."/>
            <person name="Eisen J.A."/>
            <person name="Markowitz V."/>
            <person name="Hugenholtz P."/>
            <person name="Kyrpides N.C."/>
            <person name="Klenk H.P."/>
        </authorList>
    </citation>
    <scope>NUCLEOTIDE SEQUENCE [LARGE SCALE GENOMIC DNA]</scope>
    <source>
        <strain evidence="2">ATCC 49802 / DSM 20745 / S 6022</strain>
    </source>
</reference>
<keyword evidence="2" id="KW-1185">Reference proteome</keyword>
<name>D1C3V3_SPHTD</name>
<reference evidence="2" key="1">
    <citation type="submission" date="2009-11" db="EMBL/GenBank/DDBJ databases">
        <title>The complete chromosome 1 of Sphaerobacter thermophilus DSM 20745.</title>
        <authorList>
            <person name="Lucas S."/>
            <person name="Copeland A."/>
            <person name="Lapidus A."/>
            <person name="Glavina del Rio T."/>
            <person name="Dalin E."/>
            <person name="Tice H."/>
            <person name="Bruce D."/>
            <person name="Goodwin L."/>
            <person name="Pitluck S."/>
            <person name="Kyrpides N."/>
            <person name="Mavromatis K."/>
            <person name="Ivanova N."/>
            <person name="Mikhailova N."/>
            <person name="LaButti K.M."/>
            <person name="Clum A."/>
            <person name="Sun H.I."/>
            <person name="Brettin T."/>
            <person name="Detter J.C."/>
            <person name="Han C."/>
            <person name="Larimer F."/>
            <person name="Land M."/>
            <person name="Hauser L."/>
            <person name="Markowitz V."/>
            <person name="Cheng J.F."/>
            <person name="Hugenholtz P."/>
            <person name="Woyke T."/>
            <person name="Wu D."/>
            <person name="Steenblock K."/>
            <person name="Schneider S."/>
            <person name="Pukall R."/>
            <person name="Goeker M."/>
            <person name="Klenk H.P."/>
            <person name="Eisen J.A."/>
        </authorList>
    </citation>
    <scope>NUCLEOTIDE SEQUENCE [LARGE SCALE GENOMIC DNA]</scope>
    <source>
        <strain evidence="2">ATCC 49802 / DSM 20745 / S 6022</strain>
    </source>
</reference>
<dbReference type="EMBL" id="CP001823">
    <property type="protein sequence ID" value="ACZ38920.1"/>
    <property type="molecule type" value="Genomic_DNA"/>
</dbReference>